<organism evidence="1 2">
    <name type="scientific">Faecalicatena orotica</name>
    <dbReference type="NCBI Taxonomy" id="1544"/>
    <lineage>
        <taxon>Bacteria</taxon>
        <taxon>Bacillati</taxon>
        <taxon>Bacillota</taxon>
        <taxon>Clostridia</taxon>
        <taxon>Lachnospirales</taxon>
        <taxon>Lachnospiraceae</taxon>
        <taxon>Faecalicatena</taxon>
    </lineage>
</organism>
<sequence length="451" mass="49838">MDNQFYCGAAREKITPPGSLLKNLRGLMDSQFGGIVDDLYVRAVALESKGKKMLLLSFDLDKVPDPEENLAFLEQHTGVEQEYILLASIHTHSAPVTGDRPYEGPNYIARKPAEVQEATKEYEKLIREKMLSAAKKALEGLVPAVCGYGYGKSFVNVNRVGFYEVTDPSGKTGIYLGTGTNFEREADHTLFVMRFETLQGKPIAFFINYPVHNTVMILNGCGEGGKVGITSDLGGNVSQYMEQAYEGCVAIWSSGAAGDLNPVMSNQVYREDPVSGAPVESYEKEGCIAKSMLHTMSAHHFADVRKTVRRIENTRQEIELSAGIKWAVTPGEKEDESPVPYKVRVHKLQIGPVVLMGFSGEIYSGLGKELQRRSGEQNLVLVNHDASLLYNAGYIYGDDIFALKEQYAGEIVGMNHTWLQPGYIEDALAECIAGLLESRREKGREIKDEQS</sequence>
<gene>
    <name evidence="1" type="ORF">A8806_10583</name>
</gene>
<comment type="caution">
    <text evidence="1">The sequence shown here is derived from an EMBL/GenBank/DDBJ whole genome shotgun (WGS) entry which is preliminary data.</text>
</comment>
<dbReference type="AlphaFoldDB" id="A0A2Y9BCX6"/>
<dbReference type="RefSeq" id="WP_109730922.1">
    <property type="nucleotide sequence ID" value="NZ_BAAACK010000018.1"/>
</dbReference>
<evidence type="ECO:0000313" key="2">
    <source>
        <dbReference type="Proteomes" id="UP000245845"/>
    </source>
</evidence>
<dbReference type="OrthoDB" id="622550at2"/>
<evidence type="ECO:0008006" key="3">
    <source>
        <dbReference type="Google" id="ProtNLM"/>
    </source>
</evidence>
<evidence type="ECO:0000313" key="1">
    <source>
        <dbReference type="EMBL" id="PWJ29781.1"/>
    </source>
</evidence>
<keyword evidence="2" id="KW-1185">Reference proteome</keyword>
<name>A0A2Y9BCX6_9FIRM</name>
<accession>A0A2Y9BCX6</accession>
<dbReference type="Proteomes" id="UP000245845">
    <property type="component" value="Unassembled WGS sequence"/>
</dbReference>
<dbReference type="EMBL" id="QGDL01000005">
    <property type="protein sequence ID" value="PWJ29781.1"/>
    <property type="molecule type" value="Genomic_DNA"/>
</dbReference>
<proteinExistence type="predicted"/>
<protein>
    <recommendedName>
        <fullName evidence="3">Neutral/alkaline non-lysosomal ceramidase N-terminal domain-containing protein</fullName>
    </recommendedName>
</protein>
<reference evidence="1 2" key="1">
    <citation type="submission" date="2018-05" db="EMBL/GenBank/DDBJ databases">
        <title>The Hungate 1000. A catalogue of reference genomes from the rumen microbiome.</title>
        <authorList>
            <person name="Kelly W."/>
        </authorList>
    </citation>
    <scope>NUCLEOTIDE SEQUENCE [LARGE SCALE GENOMIC DNA]</scope>
    <source>
        <strain evidence="1 2">NLAE-zl-C242</strain>
    </source>
</reference>